<organism evidence="8">
    <name type="scientific">Nitratifractor salsuginis</name>
    <dbReference type="NCBI Taxonomy" id="269261"/>
    <lineage>
        <taxon>Bacteria</taxon>
        <taxon>Pseudomonadati</taxon>
        <taxon>Campylobacterota</taxon>
        <taxon>Epsilonproteobacteria</taxon>
        <taxon>Campylobacterales</taxon>
        <taxon>Sulfurovaceae</taxon>
        <taxon>Nitratifractor</taxon>
    </lineage>
</organism>
<keyword evidence="5 7" id="KW-0378">Hydrolase</keyword>
<dbReference type="InterPro" id="IPR002036">
    <property type="entry name" value="YbeY"/>
</dbReference>
<dbReference type="PROSITE" id="PS01306">
    <property type="entry name" value="UPF0054"/>
    <property type="match status" value="1"/>
</dbReference>
<comment type="caution">
    <text evidence="8">The sequence shown here is derived from an EMBL/GenBank/DDBJ whole genome shotgun (WGS) entry which is preliminary data.</text>
</comment>
<sequence length="142" mass="15829">MITVDNQTDTPIETGHLKPIAEALTPREIELILCDDTTIRTLNREHRNLDKATDVLSFPLEGDLPGQPLGALVISLDHVHARAEDLGHSPMEELALLFIHGLLHLLGYDHETDRGEMRAEEARLIREFGLPDSLIIRTEGGE</sequence>
<comment type="similarity">
    <text evidence="1 7">Belongs to the endoribonuclease YbeY family.</text>
</comment>
<keyword evidence="7" id="KW-0963">Cytoplasm</keyword>
<dbReference type="InterPro" id="IPR023091">
    <property type="entry name" value="MetalPrtase_cat_dom_sf_prd"/>
</dbReference>
<feature type="binding site" evidence="7">
    <location>
        <position position="104"/>
    </location>
    <ligand>
        <name>Zn(2+)</name>
        <dbReference type="ChEBI" id="CHEBI:29105"/>
        <note>catalytic</note>
    </ligand>
</feature>
<evidence type="ECO:0000256" key="5">
    <source>
        <dbReference type="ARBA" id="ARBA00022801"/>
    </source>
</evidence>
<name>A0A7V2SHU1_9BACT</name>
<evidence type="ECO:0000256" key="4">
    <source>
        <dbReference type="ARBA" id="ARBA00022759"/>
    </source>
</evidence>
<reference evidence="8" key="1">
    <citation type="journal article" date="2020" name="mSystems">
        <title>Genome- and Community-Level Interaction Insights into Carbon Utilization and Element Cycling Functions of Hydrothermarchaeota in Hydrothermal Sediment.</title>
        <authorList>
            <person name="Zhou Z."/>
            <person name="Liu Y."/>
            <person name="Xu W."/>
            <person name="Pan J."/>
            <person name="Luo Z.H."/>
            <person name="Li M."/>
        </authorList>
    </citation>
    <scope>NUCLEOTIDE SEQUENCE [LARGE SCALE GENOMIC DNA]</scope>
    <source>
        <strain evidence="8">HyVt-513</strain>
    </source>
</reference>
<dbReference type="Pfam" id="PF02130">
    <property type="entry name" value="YbeY"/>
    <property type="match status" value="1"/>
</dbReference>
<dbReference type="EC" id="3.1.-.-" evidence="7"/>
<dbReference type="InterPro" id="IPR020549">
    <property type="entry name" value="YbeY_CS"/>
</dbReference>
<evidence type="ECO:0000256" key="7">
    <source>
        <dbReference type="HAMAP-Rule" id="MF_00009"/>
    </source>
</evidence>
<dbReference type="HAMAP" id="MF_00009">
    <property type="entry name" value="Endoribonucl_YbeY"/>
    <property type="match status" value="1"/>
</dbReference>
<keyword evidence="7" id="KW-0698">rRNA processing</keyword>
<comment type="function">
    <text evidence="7">Single strand-specific metallo-endoribonuclease involved in late-stage 70S ribosome quality control and in maturation of the 3' terminus of the 16S rRNA.</text>
</comment>
<keyword evidence="2 7" id="KW-0540">Nuclease</keyword>
<dbReference type="EMBL" id="DRNO01000028">
    <property type="protein sequence ID" value="HFC03307.1"/>
    <property type="molecule type" value="Genomic_DNA"/>
</dbReference>
<feature type="binding site" evidence="7">
    <location>
        <position position="100"/>
    </location>
    <ligand>
        <name>Zn(2+)</name>
        <dbReference type="ChEBI" id="CHEBI:29105"/>
        <note>catalytic</note>
    </ligand>
</feature>
<keyword evidence="6 7" id="KW-0862">Zinc</keyword>
<proteinExistence type="inferred from homology"/>
<dbReference type="Proteomes" id="UP000885722">
    <property type="component" value="Unassembled WGS sequence"/>
</dbReference>
<keyword evidence="4 7" id="KW-0255">Endonuclease</keyword>
<dbReference type="GO" id="GO:0005737">
    <property type="term" value="C:cytoplasm"/>
    <property type="evidence" value="ECO:0007669"/>
    <property type="project" value="UniProtKB-SubCell"/>
</dbReference>
<protein>
    <recommendedName>
        <fullName evidence="7">Endoribonuclease YbeY</fullName>
        <ecNumber evidence="7">3.1.-.-</ecNumber>
    </recommendedName>
</protein>
<dbReference type="PANTHER" id="PTHR46986:SF1">
    <property type="entry name" value="ENDORIBONUCLEASE YBEY, CHLOROPLASTIC"/>
    <property type="match status" value="1"/>
</dbReference>
<keyword evidence="3 7" id="KW-0479">Metal-binding</keyword>
<comment type="subcellular location">
    <subcellularLocation>
        <location evidence="7">Cytoplasm</location>
    </subcellularLocation>
</comment>
<gene>
    <name evidence="7 8" type="primary">ybeY</name>
    <name evidence="8" type="ORF">ENJ74_00410</name>
</gene>
<dbReference type="AlphaFoldDB" id="A0A7V2SHU1"/>
<dbReference type="SUPFAM" id="SSF55486">
    <property type="entry name" value="Metalloproteases ('zincins'), catalytic domain"/>
    <property type="match status" value="1"/>
</dbReference>
<evidence type="ECO:0000256" key="2">
    <source>
        <dbReference type="ARBA" id="ARBA00022722"/>
    </source>
</evidence>
<keyword evidence="7" id="KW-0690">Ribosome biogenesis</keyword>
<dbReference type="Gene3D" id="3.40.390.30">
    <property type="entry name" value="Metalloproteases ('zincins'), catalytic domain"/>
    <property type="match status" value="1"/>
</dbReference>
<dbReference type="GO" id="GO:0006364">
    <property type="term" value="P:rRNA processing"/>
    <property type="evidence" value="ECO:0007669"/>
    <property type="project" value="UniProtKB-UniRule"/>
</dbReference>
<dbReference type="PANTHER" id="PTHR46986">
    <property type="entry name" value="ENDORIBONUCLEASE YBEY, CHLOROPLASTIC"/>
    <property type="match status" value="1"/>
</dbReference>
<evidence type="ECO:0000256" key="3">
    <source>
        <dbReference type="ARBA" id="ARBA00022723"/>
    </source>
</evidence>
<dbReference type="GO" id="GO:0004222">
    <property type="term" value="F:metalloendopeptidase activity"/>
    <property type="evidence" value="ECO:0007669"/>
    <property type="project" value="InterPro"/>
</dbReference>
<accession>A0A7V2SHU1</accession>
<dbReference type="GO" id="GO:0008270">
    <property type="term" value="F:zinc ion binding"/>
    <property type="evidence" value="ECO:0007669"/>
    <property type="project" value="UniProtKB-UniRule"/>
</dbReference>
<evidence type="ECO:0000256" key="1">
    <source>
        <dbReference type="ARBA" id="ARBA00010875"/>
    </source>
</evidence>
<feature type="binding site" evidence="7">
    <location>
        <position position="110"/>
    </location>
    <ligand>
        <name>Zn(2+)</name>
        <dbReference type="ChEBI" id="CHEBI:29105"/>
        <note>catalytic</note>
    </ligand>
</feature>
<dbReference type="GO" id="GO:0004521">
    <property type="term" value="F:RNA endonuclease activity"/>
    <property type="evidence" value="ECO:0007669"/>
    <property type="project" value="UniProtKB-UniRule"/>
</dbReference>
<comment type="cofactor">
    <cofactor evidence="7">
        <name>Zn(2+)</name>
        <dbReference type="ChEBI" id="CHEBI:29105"/>
    </cofactor>
    <text evidence="7">Binds 1 zinc ion.</text>
</comment>
<evidence type="ECO:0000313" key="8">
    <source>
        <dbReference type="EMBL" id="HFC03307.1"/>
    </source>
</evidence>
<dbReference type="NCBIfam" id="TIGR00043">
    <property type="entry name" value="rRNA maturation RNase YbeY"/>
    <property type="match status" value="1"/>
</dbReference>
<evidence type="ECO:0000256" key="6">
    <source>
        <dbReference type="ARBA" id="ARBA00022833"/>
    </source>
</evidence>